<reference evidence="1 2" key="1">
    <citation type="submission" date="2008-12" db="EMBL/GenBank/DDBJ databases">
        <authorList>
            <person name="Fulton L."/>
            <person name="Clifton S."/>
            <person name="Fulton B."/>
            <person name="Xu J."/>
            <person name="Minx P."/>
            <person name="Pepin K.H."/>
            <person name="Johnson M."/>
            <person name="Bhonagiri V."/>
            <person name="Nash W.E."/>
            <person name="Mardis E.R."/>
            <person name="Wilson R.K."/>
        </authorList>
    </citation>
    <scope>NUCLEOTIDE SEQUENCE [LARGE SCALE GENOMIC DNA]</scope>
    <source>
        <strain evidence="1 2">DSM 12042</strain>
    </source>
</reference>
<dbReference type="EMBL" id="ACCF01000251">
    <property type="protein sequence ID" value="EEF65869.1"/>
    <property type="molecule type" value="Genomic_DNA"/>
</dbReference>
<evidence type="ECO:0000313" key="1">
    <source>
        <dbReference type="EMBL" id="EEF65869.1"/>
    </source>
</evidence>
<reference evidence="1 2" key="2">
    <citation type="submission" date="2009-02" db="EMBL/GenBank/DDBJ databases">
        <title>Draft genome sequence of Holdemania filiformis DSM 12042.</title>
        <authorList>
            <person name="Sudarsanam P."/>
            <person name="Ley R."/>
            <person name="Guruge J."/>
            <person name="Turnbaugh P.J."/>
            <person name="Mahowald M."/>
            <person name="Liep D."/>
            <person name="Gordon J."/>
        </authorList>
    </citation>
    <scope>NUCLEOTIDE SEQUENCE [LARGE SCALE GENOMIC DNA]</scope>
    <source>
        <strain evidence="1 2">DSM 12042</strain>
    </source>
</reference>
<accession>B9YDT6</accession>
<dbReference type="HOGENOM" id="CLU_2973268_0_0_9"/>
<name>B9YDT6_9FIRM</name>
<protein>
    <submittedName>
        <fullName evidence="1">Uncharacterized protein</fullName>
    </submittedName>
</protein>
<evidence type="ECO:0000313" key="2">
    <source>
        <dbReference type="Proteomes" id="UP000005950"/>
    </source>
</evidence>
<dbReference type="AlphaFoldDB" id="B9YDT6"/>
<gene>
    <name evidence="1" type="ORF">HOLDEFILI_04010</name>
</gene>
<dbReference type="STRING" id="545696.HOLDEFILI_04010"/>
<dbReference type="Proteomes" id="UP000005950">
    <property type="component" value="Unassembled WGS sequence"/>
</dbReference>
<comment type="caution">
    <text evidence="1">The sequence shown here is derived from an EMBL/GenBank/DDBJ whole genome shotgun (WGS) entry which is preliminary data.</text>
</comment>
<sequence length="58" mass="6516">MNQNKSGNLRSLINPEARDIKTAKPTWEAELFHDDSRPLLKNQMSGSGTFLTNLDENA</sequence>
<organism evidence="1 2">
    <name type="scientific">Holdemania filiformis DSM 12042</name>
    <dbReference type="NCBI Taxonomy" id="545696"/>
    <lineage>
        <taxon>Bacteria</taxon>
        <taxon>Bacillati</taxon>
        <taxon>Bacillota</taxon>
        <taxon>Erysipelotrichia</taxon>
        <taxon>Erysipelotrichales</taxon>
        <taxon>Erysipelotrichaceae</taxon>
        <taxon>Holdemania</taxon>
    </lineage>
</organism>
<proteinExistence type="predicted"/>